<comment type="caution">
    <text evidence="3">The sequence shown here is derived from an EMBL/GenBank/DDBJ whole genome shotgun (WGS) entry which is preliminary data.</text>
</comment>
<dbReference type="EMBL" id="JBHUFU010000006">
    <property type="protein sequence ID" value="MFD1830452.1"/>
    <property type="molecule type" value="Genomic_DNA"/>
</dbReference>
<sequence>MTDRRRRAALATPTGIPAGTAPVLLRLRRSPSDPSGSPGASGGSGGQDGGSRGGSDDNPFAPPPEDRPEQPWRPRFPAGSGRNGGGDGDGRGGGDRPPQWGGRWSSRQPHRQSGGLGGGGREEGPGGRSGPGGQGGPRWDPTDPVQRRARYALLSGMWGVFFALFGLTWLAAPLGALAVYWGIDSLRGRGGGDGGTGGPDAPRAATRPEDVAGSSGSPGPSGADGAAGPSGAPAWSPGAGPSAQPGQGPRPQTAAAVSGLVTGAVALLIIAAQFTVQLVYRDYFVCVEDALTTSSREACERHLPEELRPLFGERDG</sequence>
<feature type="compositionally biased region" description="Gly residues" evidence="1">
    <location>
        <begin position="126"/>
        <end position="136"/>
    </location>
</feature>
<name>A0ABW4PJX1_9ACTN</name>
<keyword evidence="2" id="KW-0812">Transmembrane</keyword>
<organism evidence="3 4">
    <name type="scientific">Streptomyces desertarenae</name>
    <dbReference type="NCBI Taxonomy" id="2666184"/>
    <lineage>
        <taxon>Bacteria</taxon>
        <taxon>Bacillati</taxon>
        <taxon>Actinomycetota</taxon>
        <taxon>Actinomycetes</taxon>
        <taxon>Kitasatosporales</taxon>
        <taxon>Streptomycetaceae</taxon>
        <taxon>Streptomyces</taxon>
    </lineage>
</organism>
<protein>
    <recommendedName>
        <fullName evidence="5">Integral membrane protein</fullName>
    </recommendedName>
</protein>
<feature type="compositionally biased region" description="Low complexity" evidence="1">
    <location>
        <begin position="212"/>
        <end position="249"/>
    </location>
</feature>
<dbReference type="RefSeq" id="WP_380899398.1">
    <property type="nucleotide sequence ID" value="NZ_JBHUFU010000006.1"/>
</dbReference>
<feature type="compositionally biased region" description="Gly residues" evidence="1">
    <location>
        <begin position="39"/>
        <end position="53"/>
    </location>
</feature>
<feature type="region of interest" description="Disordered" evidence="1">
    <location>
        <begin position="1"/>
        <end position="144"/>
    </location>
</feature>
<evidence type="ECO:0000313" key="3">
    <source>
        <dbReference type="EMBL" id="MFD1830452.1"/>
    </source>
</evidence>
<keyword evidence="2" id="KW-0472">Membrane</keyword>
<dbReference type="Proteomes" id="UP001597365">
    <property type="component" value="Unassembled WGS sequence"/>
</dbReference>
<evidence type="ECO:0000256" key="1">
    <source>
        <dbReference type="SAM" id="MobiDB-lite"/>
    </source>
</evidence>
<proteinExistence type="predicted"/>
<keyword evidence="4" id="KW-1185">Reference proteome</keyword>
<feature type="transmembrane region" description="Helical" evidence="2">
    <location>
        <begin position="157"/>
        <end position="183"/>
    </location>
</feature>
<reference evidence="4" key="1">
    <citation type="journal article" date="2019" name="Int. J. Syst. Evol. Microbiol.">
        <title>The Global Catalogue of Microorganisms (GCM) 10K type strain sequencing project: providing services to taxonomists for standard genome sequencing and annotation.</title>
        <authorList>
            <consortium name="The Broad Institute Genomics Platform"/>
            <consortium name="The Broad Institute Genome Sequencing Center for Infectious Disease"/>
            <person name="Wu L."/>
            <person name="Ma J."/>
        </authorList>
    </citation>
    <scope>NUCLEOTIDE SEQUENCE [LARGE SCALE GENOMIC DNA]</scope>
    <source>
        <strain evidence="4">CGMCC 4.7455</strain>
    </source>
</reference>
<evidence type="ECO:0000313" key="4">
    <source>
        <dbReference type="Proteomes" id="UP001597365"/>
    </source>
</evidence>
<evidence type="ECO:0008006" key="5">
    <source>
        <dbReference type="Google" id="ProtNLM"/>
    </source>
</evidence>
<keyword evidence="2" id="KW-1133">Transmembrane helix</keyword>
<feature type="region of interest" description="Disordered" evidence="1">
    <location>
        <begin position="191"/>
        <end position="253"/>
    </location>
</feature>
<feature type="transmembrane region" description="Helical" evidence="2">
    <location>
        <begin position="254"/>
        <end position="274"/>
    </location>
</feature>
<evidence type="ECO:0000256" key="2">
    <source>
        <dbReference type="SAM" id="Phobius"/>
    </source>
</evidence>
<accession>A0ABW4PJX1</accession>
<gene>
    <name evidence="3" type="ORF">ACFSJS_12350</name>
</gene>